<evidence type="ECO:0000313" key="1">
    <source>
        <dbReference type="EMBL" id="XDV58392.1"/>
    </source>
</evidence>
<dbReference type="AlphaFoldDB" id="A0AB39XNX4"/>
<accession>A0AB39XNX4</accession>
<reference evidence="1" key="1">
    <citation type="submission" date="2024-08" db="EMBL/GenBank/DDBJ databases">
        <authorList>
            <person name="Chaddad Z."/>
            <person name="Lamrabet M."/>
            <person name="Bouhnik O."/>
            <person name="Alami S."/>
            <person name="Wipf D."/>
            <person name="Courty P.E."/>
            <person name="Missbah El Idrissi M."/>
        </authorList>
    </citation>
    <scope>NUCLEOTIDE SEQUENCE</scope>
    <source>
        <strain evidence="1">LLZ17</strain>
    </source>
</reference>
<proteinExistence type="predicted"/>
<protein>
    <submittedName>
        <fullName evidence="1">Uncharacterized protein</fullName>
    </submittedName>
</protein>
<organism evidence="1">
    <name type="scientific">Bradyrhizobium sp. LLZ17</name>
    <dbReference type="NCBI Taxonomy" id="3239388"/>
    <lineage>
        <taxon>Bacteria</taxon>
        <taxon>Pseudomonadati</taxon>
        <taxon>Pseudomonadota</taxon>
        <taxon>Alphaproteobacteria</taxon>
        <taxon>Hyphomicrobiales</taxon>
        <taxon>Nitrobacteraceae</taxon>
        <taxon>Bradyrhizobium</taxon>
    </lineage>
</organism>
<dbReference type="RefSeq" id="WP_369722914.1">
    <property type="nucleotide sequence ID" value="NZ_CP165734.1"/>
</dbReference>
<name>A0AB39XNX4_9BRAD</name>
<gene>
    <name evidence="1" type="ORF">AB8Z38_02305</name>
</gene>
<dbReference type="EMBL" id="CP165734">
    <property type="protein sequence ID" value="XDV58392.1"/>
    <property type="molecule type" value="Genomic_DNA"/>
</dbReference>
<sequence length="120" mass="12661">MNQKNEHPAAVATAGGARGIAVFSQNTNIAQTVASANSPSITSIRRGPGGWAEWVVSIKGDVCAEVHVVCTDVPVSDQCLRTSKRFCNVLWYRFGVNFNPMPQSAWSAIVEAAIAKGGAS</sequence>